<sequence>MTVPRLELMTFCIGARLVHSVYAASDVPDLKTVAWSNSMVALWWLKNNGDWSVFVANRLNEINGLVPSQFWRHVPG</sequence>
<organism evidence="2 3">
    <name type="scientific">Trichonephila clavata</name>
    <name type="common">Joro spider</name>
    <name type="synonym">Nephila clavata</name>
    <dbReference type="NCBI Taxonomy" id="2740835"/>
    <lineage>
        <taxon>Eukaryota</taxon>
        <taxon>Metazoa</taxon>
        <taxon>Ecdysozoa</taxon>
        <taxon>Arthropoda</taxon>
        <taxon>Chelicerata</taxon>
        <taxon>Arachnida</taxon>
        <taxon>Araneae</taxon>
        <taxon>Araneomorphae</taxon>
        <taxon>Entelegynae</taxon>
        <taxon>Araneoidea</taxon>
        <taxon>Nephilidae</taxon>
        <taxon>Trichonephila</taxon>
    </lineage>
</organism>
<evidence type="ECO:0000313" key="3">
    <source>
        <dbReference type="Proteomes" id="UP000887116"/>
    </source>
</evidence>
<evidence type="ECO:0000313" key="2">
    <source>
        <dbReference type="EMBL" id="GFQ70189.1"/>
    </source>
</evidence>
<feature type="signal peptide" evidence="1">
    <location>
        <begin position="1"/>
        <end position="23"/>
    </location>
</feature>
<keyword evidence="1" id="KW-0732">Signal</keyword>
<proteinExistence type="predicted"/>
<accession>A0A8X6KDB9</accession>
<name>A0A8X6KDB9_TRICU</name>
<protein>
    <submittedName>
        <fullName evidence="2">Integrase catalytic domain-containing protein</fullName>
    </submittedName>
</protein>
<dbReference type="Proteomes" id="UP000887116">
    <property type="component" value="Unassembled WGS sequence"/>
</dbReference>
<evidence type="ECO:0000256" key="1">
    <source>
        <dbReference type="SAM" id="SignalP"/>
    </source>
</evidence>
<feature type="chain" id="PRO_5036468930" evidence="1">
    <location>
        <begin position="24"/>
        <end position="76"/>
    </location>
</feature>
<dbReference type="AlphaFoldDB" id="A0A8X6KDB9"/>
<dbReference type="OrthoDB" id="6424892at2759"/>
<gene>
    <name evidence="2" type="primary">X975_08509</name>
    <name evidence="2" type="ORF">TNCT_144511</name>
</gene>
<dbReference type="EMBL" id="BMAO01020826">
    <property type="protein sequence ID" value="GFQ70189.1"/>
    <property type="molecule type" value="Genomic_DNA"/>
</dbReference>
<keyword evidence="3" id="KW-1185">Reference proteome</keyword>
<reference evidence="2" key="1">
    <citation type="submission" date="2020-07" db="EMBL/GenBank/DDBJ databases">
        <title>Multicomponent nature underlies the extraordinary mechanical properties of spider dragline silk.</title>
        <authorList>
            <person name="Kono N."/>
            <person name="Nakamura H."/>
            <person name="Mori M."/>
            <person name="Yoshida Y."/>
            <person name="Ohtoshi R."/>
            <person name="Malay A.D."/>
            <person name="Moran D.A.P."/>
            <person name="Tomita M."/>
            <person name="Numata K."/>
            <person name="Arakawa K."/>
        </authorList>
    </citation>
    <scope>NUCLEOTIDE SEQUENCE</scope>
</reference>
<comment type="caution">
    <text evidence="2">The sequence shown here is derived from an EMBL/GenBank/DDBJ whole genome shotgun (WGS) entry which is preliminary data.</text>
</comment>